<keyword evidence="2" id="KW-0812">Transmembrane</keyword>
<reference evidence="4" key="1">
    <citation type="submission" date="2021-04" db="EMBL/GenBank/DDBJ databases">
        <title>Taxonomic assessment of Weissella genus.</title>
        <authorList>
            <person name="Fanelli F."/>
            <person name="Chieffi D."/>
            <person name="Dell'Aquila A."/>
            <person name="Gyu-Sung C."/>
            <person name="Franz C.M.A.P."/>
            <person name="Fusco V."/>
        </authorList>
    </citation>
    <scope>NUCLEOTIDE SEQUENCE</scope>
    <source>
        <strain evidence="4">LMG 25373</strain>
    </source>
</reference>
<keyword evidence="4" id="KW-0378">Hydrolase</keyword>
<feature type="transmembrane region" description="Helical" evidence="2">
    <location>
        <begin position="61"/>
        <end position="81"/>
    </location>
</feature>
<keyword evidence="2" id="KW-1133">Transmembrane helix</keyword>
<dbReference type="Proteomes" id="UP001057481">
    <property type="component" value="Unassembled WGS sequence"/>
</dbReference>
<accession>A0ABT0VF42</accession>
<sequence length="192" mass="22289">MLSIQWLKSLIFIFITMPGAFIYIVKEIPVFKYKSLGEIYLYILFIFDLILGFVFQKYFGIVFMGLVVVGTGVPLVCELNIWKFNDTYRKIVRIIVNNKSLFLFPILEEVHFRWILFTVGQTLSITIFAFILISGLSYGIAHIPYLGIKSLYKIIQGLILATLFVYVGLTMVVLCHISFNTFVYIYRLQYKG</sequence>
<keyword evidence="2" id="KW-0472">Membrane</keyword>
<comment type="similarity">
    <text evidence="1">Belongs to the UPF0177 family.</text>
</comment>
<dbReference type="InterPro" id="IPR003675">
    <property type="entry name" value="Rce1/LyrA-like_dom"/>
</dbReference>
<name>A0ABT0VF42_9LACO</name>
<feature type="domain" description="CAAX prenyl protease 2/Lysostaphin resistance protein A-like" evidence="3">
    <location>
        <begin position="101"/>
        <end position="182"/>
    </location>
</feature>
<dbReference type="EMBL" id="JAGMVS010000010">
    <property type="protein sequence ID" value="MCM2436395.1"/>
    <property type="molecule type" value="Genomic_DNA"/>
</dbReference>
<evidence type="ECO:0000313" key="5">
    <source>
        <dbReference type="Proteomes" id="UP001057481"/>
    </source>
</evidence>
<evidence type="ECO:0000256" key="1">
    <source>
        <dbReference type="ARBA" id="ARBA00009067"/>
    </source>
</evidence>
<evidence type="ECO:0000259" key="3">
    <source>
        <dbReference type="Pfam" id="PF02517"/>
    </source>
</evidence>
<dbReference type="Pfam" id="PF02517">
    <property type="entry name" value="Rce1-like"/>
    <property type="match status" value="1"/>
</dbReference>
<evidence type="ECO:0000256" key="2">
    <source>
        <dbReference type="SAM" id="Phobius"/>
    </source>
</evidence>
<keyword evidence="4" id="KW-0482">Metalloprotease</keyword>
<proteinExistence type="inferred from homology"/>
<gene>
    <name evidence="4" type="ORF">KAK10_00270</name>
</gene>
<feature type="transmembrane region" description="Helical" evidence="2">
    <location>
        <begin position="158"/>
        <end position="186"/>
    </location>
</feature>
<feature type="transmembrane region" description="Helical" evidence="2">
    <location>
        <begin position="6"/>
        <end position="25"/>
    </location>
</feature>
<protein>
    <submittedName>
        <fullName evidence="4">CPBP family intramembrane metalloprotease</fullName>
    </submittedName>
</protein>
<feature type="transmembrane region" description="Helical" evidence="2">
    <location>
        <begin position="125"/>
        <end position="146"/>
    </location>
</feature>
<comment type="caution">
    <text evidence="4">The sequence shown here is derived from an EMBL/GenBank/DDBJ whole genome shotgun (WGS) entry which is preliminary data.</text>
</comment>
<keyword evidence="5" id="KW-1185">Reference proteome</keyword>
<keyword evidence="4" id="KW-0645">Protease</keyword>
<evidence type="ECO:0000313" key="4">
    <source>
        <dbReference type="EMBL" id="MCM2436395.1"/>
    </source>
</evidence>
<feature type="transmembrane region" description="Helical" evidence="2">
    <location>
        <begin position="37"/>
        <end position="55"/>
    </location>
</feature>
<organism evidence="4 5">
    <name type="scientific">Periweissella beninensis</name>
    <dbReference type="NCBI Taxonomy" id="504936"/>
    <lineage>
        <taxon>Bacteria</taxon>
        <taxon>Bacillati</taxon>
        <taxon>Bacillota</taxon>
        <taxon>Bacilli</taxon>
        <taxon>Lactobacillales</taxon>
        <taxon>Lactobacillaceae</taxon>
        <taxon>Periweissella</taxon>
    </lineage>
</organism>
<dbReference type="GO" id="GO:0008237">
    <property type="term" value="F:metallopeptidase activity"/>
    <property type="evidence" value="ECO:0007669"/>
    <property type="project" value="UniProtKB-KW"/>
</dbReference>
<dbReference type="RefSeq" id="WP_205144437.1">
    <property type="nucleotide sequence ID" value="NZ_JAFBDN010000050.1"/>
</dbReference>